<sequence>MVWRAWLRRREAARANLSLAETLLEWMLLPLFLLWLCSMALVWLVSQHITNQYFDGQLRAQTAHIGEQLVRWGWYSPQAQAALDNPGYWWDVHAQDGRLLAASDASTRDFLAQLSLRPSPAGQVVLDTLPSAKGERRVARLWLRGVPGLNHPVLLRSALLTRDQYTLTQDILRGVILPQAALFPLALLLVWLALTRAIAPLHHVQQQIFQRDSHDLSPMDESRAPEEVVPLVQSINGLLQQLSRSLASQKHFLADAAHQLKTPLAGLRMQAELAQQQIDDGATAQALRPSLQHIAYSSQKAANMVNQLLALAHAEDKAQTVEKHPLDLLALVTGVTQDSVPRAMARRIDLGLETDIDPDCAAVLPQPEAAPDSGLPPDVTDDELAEIDGGVAQALILPGHALLLGELVRNLVDNAINYTPQGGVVTVRVQARVGCAEVIVEDSGPGVPEADRERIFEPFYRSLEVSAEGSGLGLAIAREIAAMHDATLTLAPDGENPLGGARFVLGFSLPDQAPGAAALFRPAPQR</sequence>
<keyword evidence="1" id="KW-0547">Nucleotide-binding</keyword>
<name>A0ACC6NY02_9BURK</name>
<evidence type="ECO:0000313" key="2">
    <source>
        <dbReference type="Proteomes" id="UP001364695"/>
    </source>
</evidence>
<comment type="caution">
    <text evidence="1">The sequence shown here is derived from an EMBL/GenBank/DDBJ whole genome shotgun (WGS) entry which is preliminary data.</text>
</comment>
<dbReference type="EMBL" id="JAWDIE010000001">
    <property type="protein sequence ID" value="MEJ7136854.1"/>
    <property type="molecule type" value="Genomic_DNA"/>
</dbReference>
<dbReference type="Proteomes" id="UP001364695">
    <property type="component" value="Unassembled WGS sequence"/>
</dbReference>
<reference evidence="1" key="1">
    <citation type="submission" date="2023-10" db="EMBL/GenBank/DDBJ databases">
        <title>Amphibacter perezi, gen. nov., sp. nov. a novel taxa of the family Comamonadaceae, class Betaproteobacteria isolated from the skin microbiota of Pelophylax perezi from different populations.</title>
        <authorList>
            <person name="Costa S."/>
            <person name="Proenca D.N."/>
            <person name="Lopes I."/>
            <person name="Morais P.V."/>
        </authorList>
    </citation>
    <scope>NUCLEOTIDE SEQUENCE</scope>
    <source>
        <strain evidence="1">SL12-8</strain>
    </source>
</reference>
<protein>
    <submittedName>
        <fullName evidence="1">ATP-binding protein</fullName>
    </submittedName>
</protein>
<organism evidence="1 2">
    <name type="scientific">Amphibiibacter pelophylacis</name>
    <dbReference type="NCBI Taxonomy" id="1799477"/>
    <lineage>
        <taxon>Bacteria</taxon>
        <taxon>Pseudomonadati</taxon>
        <taxon>Pseudomonadota</taxon>
        <taxon>Betaproteobacteria</taxon>
        <taxon>Burkholderiales</taxon>
        <taxon>Sphaerotilaceae</taxon>
        <taxon>Amphibiibacter</taxon>
    </lineage>
</organism>
<gene>
    <name evidence="1" type="ORF">RV045_00220</name>
</gene>
<keyword evidence="1" id="KW-0067">ATP-binding</keyword>
<keyword evidence="2" id="KW-1185">Reference proteome</keyword>
<evidence type="ECO:0000313" key="1">
    <source>
        <dbReference type="EMBL" id="MEJ7136854.1"/>
    </source>
</evidence>
<proteinExistence type="predicted"/>
<accession>A0ACC6NY02</accession>